<dbReference type="EMBL" id="CP041969">
    <property type="protein sequence ID" value="QMV43100.1"/>
    <property type="molecule type" value="Genomic_DNA"/>
</dbReference>
<dbReference type="Proteomes" id="UP000515679">
    <property type="component" value="Chromosome"/>
</dbReference>
<dbReference type="KEGG" id="cchl:FPL14_19350"/>
<dbReference type="PANTHER" id="PTHR48098:SF6">
    <property type="entry name" value="FERRI-BACILLIBACTIN ESTERASE BESA"/>
    <property type="match status" value="1"/>
</dbReference>
<dbReference type="PANTHER" id="PTHR48098">
    <property type="entry name" value="ENTEROCHELIN ESTERASE-RELATED"/>
    <property type="match status" value="1"/>
</dbReference>
<keyword evidence="2" id="KW-1185">Reference proteome</keyword>
<dbReference type="Pfam" id="PF00756">
    <property type="entry name" value="Esterase"/>
    <property type="match status" value="1"/>
</dbReference>
<evidence type="ECO:0000313" key="2">
    <source>
        <dbReference type="Proteomes" id="UP000515679"/>
    </source>
</evidence>
<dbReference type="InterPro" id="IPR029058">
    <property type="entry name" value="AB_hydrolase_fold"/>
</dbReference>
<dbReference type="SUPFAM" id="SSF53474">
    <property type="entry name" value="alpha/beta-Hydrolases"/>
    <property type="match status" value="1"/>
</dbReference>
<evidence type="ECO:0000313" key="1">
    <source>
        <dbReference type="EMBL" id="QMV43100.1"/>
    </source>
</evidence>
<dbReference type="InterPro" id="IPR050583">
    <property type="entry name" value="Mycobacterial_A85_antigen"/>
</dbReference>
<organism evidence="1 2">
    <name type="scientific">Cohnella cholangitidis</name>
    <dbReference type="NCBI Taxonomy" id="2598458"/>
    <lineage>
        <taxon>Bacteria</taxon>
        <taxon>Bacillati</taxon>
        <taxon>Bacillota</taxon>
        <taxon>Bacilli</taxon>
        <taxon>Bacillales</taxon>
        <taxon>Paenibacillaceae</taxon>
        <taxon>Cohnella</taxon>
    </lineage>
</organism>
<sequence length="483" mass="54662">MLTVSLSSPILKSLNRLSSFSARCYNRVEGTYEMANIDQSQVVVLPGVRASRLGNERDVYVYLPPGYYADQSKRYPVLYMHVGQHVFEPRKQSGESWAMHRVADRLISEGLIKPIIIVAVEHKYEDGTSEYFHDLCAYPIRCVGEQYEHFLIEELKPLIDRRFQTLAKAENTALMGSSAAGIATYNIGLRNPNVFGMLGILSPFFMQVDPYTLKETPQYRLYPLNAGQKIWLDIGGAEGFFMTSHVKNVAEEMLKAGWKQRDELYYFQDQEAAHSEWDWSRRAHMPLLHFFGGKGTPVELALEGQNVAGVNGPPVALNAVVTLDNGLRFSDLEGDYRSEHPDILEIAPDGRLLPKTPGSANVIYRYEGLETARAITVVERLSETVEVELEIHVPDSTPEDAEIYATFGVPKLAKGLYGGKIKLPRGVTFDFLITRGYEKEEVDQDYGQLPYRRLVADKDKKVSYTVKNWIDLRPEPRGGNRKR</sequence>
<name>A0A7G5C1L6_9BACL</name>
<dbReference type="Gene3D" id="3.40.50.1820">
    <property type="entry name" value="alpha/beta hydrolase"/>
    <property type="match status" value="1"/>
</dbReference>
<dbReference type="InterPro" id="IPR000801">
    <property type="entry name" value="Esterase-like"/>
</dbReference>
<gene>
    <name evidence="1" type="ORF">FPL14_19350</name>
</gene>
<proteinExistence type="predicted"/>
<protein>
    <submittedName>
        <fullName evidence="1">Esterase</fullName>
    </submittedName>
</protein>
<dbReference type="AlphaFoldDB" id="A0A7G5C1L6"/>
<reference evidence="1 2" key="1">
    <citation type="submission" date="2019-07" db="EMBL/GenBank/DDBJ databases">
        <authorList>
            <person name="Kim J.K."/>
            <person name="Cheong H.-M."/>
            <person name="Choi Y."/>
            <person name="Hwang K.J."/>
            <person name="Lee S."/>
            <person name="Choi C."/>
        </authorList>
    </citation>
    <scope>NUCLEOTIDE SEQUENCE [LARGE SCALE GENOMIC DNA]</scope>
    <source>
        <strain evidence="1 2">KS 22</strain>
    </source>
</reference>
<accession>A0A7G5C1L6</accession>